<dbReference type="Pfam" id="PF13038">
    <property type="entry name" value="DUF3899"/>
    <property type="match status" value="1"/>
</dbReference>
<feature type="transmembrane region" description="Helical" evidence="1">
    <location>
        <begin position="12"/>
        <end position="33"/>
    </location>
</feature>
<dbReference type="KEGG" id="aqt:FN924_06145"/>
<reference evidence="3 4" key="1">
    <citation type="submission" date="2019-07" db="EMBL/GenBank/DDBJ databases">
        <authorList>
            <person name="Li J."/>
        </authorList>
    </citation>
    <scope>NUCLEOTIDE SEQUENCE [LARGE SCALE GENOMIC DNA]</scope>
    <source>
        <strain evidence="3 4">TKL69</strain>
    </source>
</reference>
<evidence type="ECO:0000259" key="2">
    <source>
        <dbReference type="Pfam" id="PF13038"/>
    </source>
</evidence>
<dbReference type="AlphaFoldDB" id="A0A516KEK0"/>
<evidence type="ECO:0000313" key="4">
    <source>
        <dbReference type="Proteomes" id="UP000315215"/>
    </source>
</evidence>
<accession>A0A516KEK0</accession>
<feature type="transmembrane region" description="Helical" evidence="1">
    <location>
        <begin position="80"/>
        <end position="100"/>
    </location>
</feature>
<evidence type="ECO:0000313" key="3">
    <source>
        <dbReference type="EMBL" id="QDP39787.1"/>
    </source>
</evidence>
<organism evidence="3 4">
    <name type="scientific">Radiobacillus deserti</name>
    <dbReference type="NCBI Taxonomy" id="2594883"/>
    <lineage>
        <taxon>Bacteria</taxon>
        <taxon>Bacillati</taxon>
        <taxon>Bacillota</taxon>
        <taxon>Bacilli</taxon>
        <taxon>Bacillales</taxon>
        <taxon>Bacillaceae</taxon>
        <taxon>Radiobacillus</taxon>
    </lineage>
</organism>
<evidence type="ECO:0000256" key="1">
    <source>
        <dbReference type="SAM" id="Phobius"/>
    </source>
</evidence>
<keyword evidence="1" id="KW-0812">Transmembrane</keyword>
<feature type="domain" description="DUF3899" evidence="2">
    <location>
        <begin position="13"/>
        <end position="95"/>
    </location>
</feature>
<keyword evidence="4" id="KW-1185">Reference proteome</keyword>
<dbReference type="OrthoDB" id="2989943at2"/>
<dbReference type="Proteomes" id="UP000315215">
    <property type="component" value="Chromosome"/>
</dbReference>
<keyword evidence="1" id="KW-1133">Transmembrane helix</keyword>
<proteinExistence type="predicted"/>
<dbReference type="InterPro" id="IPR025007">
    <property type="entry name" value="DUF3899"/>
</dbReference>
<name>A0A516KEK0_9BACI</name>
<gene>
    <name evidence="3" type="ORF">FN924_06145</name>
</gene>
<keyword evidence="1" id="KW-0472">Membrane</keyword>
<sequence>MIGSGRISLEGYIDAIFSLSLLYIMFALFLFILRGRFFDGVTYGFRRFIHRMGKNKDLLDEFEKKPLPSDMINMNFYKAIVYQATLTAIVVGSLLCLYYLF</sequence>
<protein>
    <submittedName>
        <fullName evidence="3">DUF3899 domain-containing protein</fullName>
    </submittedName>
</protein>
<dbReference type="EMBL" id="CP041666">
    <property type="protein sequence ID" value="QDP39787.1"/>
    <property type="molecule type" value="Genomic_DNA"/>
</dbReference>